<sequence>MQDIEVMDEHYARAYERCVHLTNKLTQRNEEIAALKVELSETKSELEYQKRALKVLQEAGDSSESQAVEVCEYVFNLLGYGAPVSPLPVNDGYVGWQCCALTPANLAAASFLCLRNLFFSAGIPSWWKDLV</sequence>
<dbReference type="AlphaFoldDB" id="A0A183U7H8"/>
<reference evidence="2 3" key="2">
    <citation type="submission" date="2018-11" db="EMBL/GenBank/DDBJ databases">
        <authorList>
            <consortium name="Pathogen Informatics"/>
        </authorList>
    </citation>
    <scope>NUCLEOTIDE SEQUENCE [LARGE SCALE GENOMIC DNA]</scope>
</reference>
<feature type="coiled-coil region" evidence="1">
    <location>
        <begin position="25"/>
        <end position="59"/>
    </location>
</feature>
<protein>
    <submittedName>
        <fullName evidence="4">E3 ubiquitin protein ligase</fullName>
    </submittedName>
</protein>
<name>A0A183U7H8_TOXCA</name>
<organism evidence="3 4">
    <name type="scientific">Toxocara canis</name>
    <name type="common">Canine roundworm</name>
    <dbReference type="NCBI Taxonomy" id="6265"/>
    <lineage>
        <taxon>Eukaryota</taxon>
        <taxon>Metazoa</taxon>
        <taxon>Ecdysozoa</taxon>
        <taxon>Nematoda</taxon>
        <taxon>Chromadorea</taxon>
        <taxon>Rhabditida</taxon>
        <taxon>Spirurina</taxon>
        <taxon>Ascaridomorpha</taxon>
        <taxon>Ascaridoidea</taxon>
        <taxon>Toxocaridae</taxon>
        <taxon>Toxocara</taxon>
    </lineage>
</organism>
<gene>
    <name evidence="2" type="ORF">TCNE_LOCUS4448</name>
</gene>
<proteinExistence type="predicted"/>
<keyword evidence="1" id="KW-0175">Coiled coil</keyword>
<reference evidence="4" key="1">
    <citation type="submission" date="2016-06" db="UniProtKB">
        <authorList>
            <consortium name="WormBaseParasite"/>
        </authorList>
    </citation>
    <scope>IDENTIFICATION</scope>
</reference>
<keyword evidence="3" id="KW-1185">Reference proteome</keyword>
<evidence type="ECO:0000256" key="1">
    <source>
        <dbReference type="SAM" id="Coils"/>
    </source>
</evidence>
<evidence type="ECO:0000313" key="3">
    <source>
        <dbReference type="Proteomes" id="UP000050794"/>
    </source>
</evidence>
<dbReference type="WBParaSite" id="TCNE_0000444801-mRNA-1">
    <property type="protein sequence ID" value="TCNE_0000444801-mRNA-1"/>
    <property type="gene ID" value="TCNE_0000444801"/>
</dbReference>
<accession>A0A183U7H8</accession>
<dbReference type="EMBL" id="UYWY01007578">
    <property type="protein sequence ID" value="VDM30165.1"/>
    <property type="molecule type" value="Genomic_DNA"/>
</dbReference>
<dbReference type="Proteomes" id="UP000050794">
    <property type="component" value="Unassembled WGS sequence"/>
</dbReference>
<evidence type="ECO:0000313" key="2">
    <source>
        <dbReference type="EMBL" id="VDM30165.1"/>
    </source>
</evidence>
<evidence type="ECO:0000313" key="4">
    <source>
        <dbReference type="WBParaSite" id="TCNE_0000444801-mRNA-1"/>
    </source>
</evidence>